<evidence type="ECO:0000256" key="4">
    <source>
        <dbReference type="ARBA" id="ARBA00004406"/>
    </source>
</evidence>
<keyword evidence="14" id="KW-0472">Membrane</keyword>
<dbReference type="PROSITE" id="PS00086">
    <property type="entry name" value="CYTOCHROME_P450"/>
    <property type="match status" value="1"/>
</dbReference>
<evidence type="ECO:0000256" key="12">
    <source>
        <dbReference type="ARBA" id="ARBA00023004"/>
    </source>
</evidence>
<keyword evidence="10" id="KW-0492">Microsome</keyword>
<dbReference type="GO" id="GO:0005789">
    <property type="term" value="C:endoplasmic reticulum membrane"/>
    <property type="evidence" value="ECO:0007669"/>
    <property type="project" value="UniProtKB-SubCell"/>
</dbReference>
<comment type="function">
    <text evidence="2">May be involved in the metabolism of insect hormones and in the breakdown of synthetic insecticides.</text>
</comment>
<dbReference type="InterPro" id="IPR036396">
    <property type="entry name" value="Cyt_P450_sf"/>
</dbReference>
<evidence type="ECO:0000313" key="19">
    <source>
        <dbReference type="Proteomes" id="UP000838878"/>
    </source>
</evidence>
<keyword evidence="7 16" id="KW-0349">Heme</keyword>
<sequence length="467" mass="53810">MERNIVQVNKNAWHFIFGKCALSEIYKVLYDKYPSENYVGTFVGMKPALILRNLEDIQAVLQSNFQSFHGRGYKTSPKDELADNLLLIDDYCRWKLIRQKITPVFTSLKLKNMFSVIERCATDFSTYIDKHRQSQEEIFEALHTFTSASISASVFGINSTIENTMESPILDKGWKRINSILLFNLTFALSNICPKLHSLLNLKVFSQHKDFFIGIMKCILKNRRETNDKRHDFIDTCLELQSQGKMCDVSTGYEINSSDEILAAQAFSFFIAGVDTAANSLNFTLTELSNNSNILRKLHNEIDNVFDETKDRMTYQDLKKMEYLDMVVNESIRKYPPIGLMQRLCTKDTVLPSGGPKIEKGSIVIIPIYGLHRDAKYFPDPDNFDPERFAPENIAKIVKFSYLPFGEGNRICLGARFAHLQMKACLARLLRRYTLRGYNYTPQRFEPSFFGMRDSKARYDLIARNCA</sequence>
<evidence type="ECO:0000256" key="6">
    <source>
        <dbReference type="ARBA" id="ARBA00012109"/>
    </source>
</evidence>
<proteinExistence type="inferred from homology"/>
<dbReference type="GO" id="GO:0016712">
    <property type="term" value="F:oxidoreductase activity, acting on paired donors, with incorporation or reduction of molecular oxygen, reduced flavin or flavoprotein as one donor, and incorporation of one atom of oxygen"/>
    <property type="evidence" value="ECO:0007669"/>
    <property type="project" value="UniProtKB-EC"/>
</dbReference>
<comment type="similarity">
    <text evidence="5 17">Belongs to the cytochrome P450 family.</text>
</comment>
<evidence type="ECO:0000256" key="7">
    <source>
        <dbReference type="ARBA" id="ARBA00022617"/>
    </source>
</evidence>
<dbReference type="AlphaFoldDB" id="A0A8J9YE77"/>
<dbReference type="PRINTS" id="PR00385">
    <property type="entry name" value="P450"/>
</dbReference>
<name>A0A8J9YE77_9NEOP</name>
<evidence type="ECO:0000256" key="13">
    <source>
        <dbReference type="ARBA" id="ARBA00023033"/>
    </source>
</evidence>
<dbReference type="PANTHER" id="PTHR24292">
    <property type="entry name" value="CYTOCHROME P450"/>
    <property type="match status" value="1"/>
</dbReference>
<feature type="non-terminal residue" evidence="18">
    <location>
        <position position="467"/>
    </location>
</feature>
<keyword evidence="11 17" id="KW-0560">Oxidoreductase</keyword>
<evidence type="ECO:0000256" key="5">
    <source>
        <dbReference type="ARBA" id="ARBA00010617"/>
    </source>
</evidence>
<dbReference type="GO" id="GO:0020037">
    <property type="term" value="F:heme binding"/>
    <property type="evidence" value="ECO:0007669"/>
    <property type="project" value="InterPro"/>
</dbReference>
<reference evidence="18" key="1">
    <citation type="submission" date="2021-12" db="EMBL/GenBank/DDBJ databases">
        <authorList>
            <person name="Martin H S."/>
        </authorList>
    </citation>
    <scope>NUCLEOTIDE SEQUENCE</scope>
</reference>
<evidence type="ECO:0000256" key="2">
    <source>
        <dbReference type="ARBA" id="ARBA00003690"/>
    </source>
</evidence>
<dbReference type="EMBL" id="OV170223">
    <property type="protein sequence ID" value="CAH0723001.1"/>
    <property type="molecule type" value="Genomic_DNA"/>
</dbReference>
<evidence type="ECO:0000256" key="15">
    <source>
        <dbReference type="ARBA" id="ARBA00047827"/>
    </source>
</evidence>
<comment type="catalytic activity">
    <reaction evidence="15">
        <text>an organic molecule + reduced [NADPH--hemoprotein reductase] + O2 = an alcohol + oxidized [NADPH--hemoprotein reductase] + H2O + H(+)</text>
        <dbReference type="Rhea" id="RHEA:17149"/>
        <dbReference type="Rhea" id="RHEA-COMP:11964"/>
        <dbReference type="Rhea" id="RHEA-COMP:11965"/>
        <dbReference type="ChEBI" id="CHEBI:15377"/>
        <dbReference type="ChEBI" id="CHEBI:15378"/>
        <dbReference type="ChEBI" id="CHEBI:15379"/>
        <dbReference type="ChEBI" id="CHEBI:30879"/>
        <dbReference type="ChEBI" id="CHEBI:57618"/>
        <dbReference type="ChEBI" id="CHEBI:58210"/>
        <dbReference type="ChEBI" id="CHEBI:142491"/>
        <dbReference type="EC" id="1.14.14.1"/>
    </reaction>
</comment>
<evidence type="ECO:0000313" key="18">
    <source>
        <dbReference type="EMBL" id="CAH0723001.1"/>
    </source>
</evidence>
<dbReference type="SUPFAM" id="SSF48264">
    <property type="entry name" value="Cytochrome P450"/>
    <property type="match status" value="1"/>
</dbReference>
<dbReference type="PRINTS" id="PR00463">
    <property type="entry name" value="EP450I"/>
</dbReference>
<feature type="binding site" description="axial binding residue" evidence="16">
    <location>
        <position position="412"/>
    </location>
    <ligand>
        <name>heme</name>
        <dbReference type="ChEBI" id="CHEBI:30413"/>
    </ligand>
    <ligandPart>
        <name>Fe</name>
        <dbReference type="ChEBI" id="CHEBI:18248"/>
    </ligandPart>
</feature>
<dbReference type="FunFam" id="1.10.630.10:FF:000182">
    <property type="entry name" value="Cytochrome P450 3A4"/>
    <property type="match status" value="1"/>
</dbReference>
<dbReference type="PANTHER" id="PTHR24292:SF84">
    <property type="entry name" value="CYTOCHROME P450 28A5-RELATED"/>
    <property type="match status" value="1"/>
</dbReference>
<dbReference type="InterPro" id="IPR001128">
    <property type="entry name" value="Cyt_P450"/>
</dbReference>
<gene>
    <name evidence="18" type="ORF">BINO364_LOCUS8878</name>
</gene>
<dbReference type="CDD" id="cd11056">
    <property type="entry name" value="CYP6-like"/>
    <property type="match status" value="1"/>
</dbReference>
<evidence type="ECO:0000256" key="8">
    <source>
        <dbReference type="ARBA" id="ARBA00022723"/>
    </source>
</evidence>
<evidence type="ECO:0000256" key="1">
    <source>
        <dbReference type="ARBA" id="ARBA00001971"/>
    </source>
</evidence>
<dbReference type="GO" id="GO:0005506">
    <property type="term" value="F:iron ion binding"/>
    <property type="evidence" value="ECO:0007669"/>
    <property type="project" value="InterPro"/>
</dbReference>
<organism evidence="18 19">
    <name type="scientific">Brenthis ino</name>
    <name type="common">lesser marbled fritillary</name>
    <dbReference type="NCBI Taxonomy" id="405034"/>
    <lineage>
        <taxon>Eukaryota</taxon>
        <taxon>Metazoa</taxon>
        <taxon>Ecdysozoa</taxon>
        <taxon>Arthropoda</taxon>
        <taxon>Hexapoda</taxon>
        <taxon>Insecta</taxon>
        <taxon>Pterygota</taxon>
        <taxon>Neoptera</taxon>
        <taxon>Endopterygota</taxon>
        <taxon>Lepidoptera</taxon>
        <taxon>Glossata</taxon>
        <taxon>Ditrysia</taxon>
        <taxon>Papilionoidea</taxon>
        <taxon>Nymphalidae</taxon>
        <taxon>Heliconiinae</taxon>
        <taxon>Argynnini</taxon>
        <taxon>Brenthis</taxon>
    </lineage>
</organism>
<comment type="subcellular location">
    <subcellularLocation>
        <location evidence="4">Endoplasmic reticulum membrane</location>
        <topology evidence="4">Peripheral membrane protein</topology>
    </subcellularLocation>
    <subcellularLocation>
        <location evidence="3">Microsome membrane</location>
        <topology evidence="3">Peripheral membrane protein</topology>
    </subcellularLocation>
</comment>
<dbReference type="Gene3D" id="1.10.630.10">
    <property type="entry name" value="Cytochrome P450"/>
    <property type="match status" value="1"/>
</dbReference>
<dbReference type="InterPro" id="IPR002401">
    <property type="entry name" value="Cyt_P450_E_grp-I"/>
</dbReference>
<evidence type="ECO:0000256" key="3">
    <source>
        <dbReference type="ARBA" id="ARBA00004174"/>
    </source>
</evidence>
<keyword evidence="12 16" id="KW-0408">Iron</keyword>
<keyword evidence="13 17" id="KW-0503">Monooxygenase</keyword>
<dbReference type="Proteomes" id="UP000838878">
    <property type="component" value="Chromosome 3"/>
</dbReference>
<evidence type="ECO:0000256" key="11">
    <source>
        <dbReference type="ARBA" id="ARBA00023002"/>
    </source>
</evidence>
<evidence type="ECO:0000256" key="14">
    <source>
        <dbReference type="ARBA" id="ARBA00023136"/>
    </source>
</evidence>
<keyword evidence="9" id="KW-0256">Endoplasmic reticulum</keyword>
<comment type="cofactor">
    <cofactor evidence="1 16">
        <name>heme</name>
        <dbReference type="ChEBI" id="CHEBI:30413"/>
    </cofactor>
</comment>
<dbReference type="OrthoDB" id="1470350at2759"/>
<keyword evidence="8 16" id="KW-0479">Metal-binding</keyword>
<keyword evidence="19" id="KW-1185">Reference proteome</keyword>
<evidence type="ECO:0000256" key="16">
    <source>
        <dbReference type="PIRSR" id="PIRSR602401-1"/>
    </source>
</evidence>
<dbReference type="InterPro" id="IPR017972">
    <property type="entry name" value="Cyt_P450_CS"/>
</dbReference>
<accession>A0A8J9YE77</accession>
<evidence type="ECO:0000256" key="10">
    <source>
        <dbReference type="ARBA" id="ARBA00022848"/>
    </source>
</evidence>
<dbReference type="EC" id="1.14.14.1" evidence="6"/>
<dbReference type="InterPro" id="IPR050476">
    <property type="entry name" value="Insect_CytP450_Detox"/>
</dbReference>
<evidence type="ECO:0000256" key="17">
    <source>
        <dbReference type="RuleBase" id="RU000461"/>
    </source>
</evidence>
<evidence type="ECO:0000256" key="9">
    <source>
        <dbReference type="ARBA" id="ARBA00022824"/>
    </source>
</evidence>
<protein>
    <recommendedName>
        <fullName evidence="6">unspecific monooxygenase</fullName>
        <ecNumber evidence="6">1.14.14.1</ecNumber>
    </recommendedName>
</protein>
<dbReference type="Pfam" id="PF00067">
    <property type="entry name" value="p450"/>
    <property type="match status" value="1"/>
</dbReference>